<name>A0ABU7BZP1_9TELE</name>
<keyword evidence="3" id="KW-1185">Reference proteome</keyword>
<reference evidence="2 3" key="1">
    <citation type="submission" date="2021-07" db="EMBL/GenBank/DDBJ databases">
        <authorList>
            <person name="Palmer J.M."/>
        </authorList>
    </citation>
    <scope>NUCLEOTIDE SEQUENCE [LARGE SCALE GENOMIC DNA]</scope>
    <source>
        <strain evidence="2 3">AT_MEX2019</strain>
        <tissue evidence="2">Muscle</tissue>
    </source>
</reference>
<evidence type="ECO:0000313" key="3">
    <source>
        <dbReference type="Proteomes" id="UP001345963"/>
    </source>
</evidence>
<gene>
    <name evidence="2" type="ORF">ATANTOWER_017741</name>
</gene>
<evidence type="ECO:0000256" key="1">
    <source>
        <dbReference type="SAM" id="MobiDB-lite"/>
    </source>
</evidence>
<dbReference type="EMBL" id="JAHUTI010072509">
    <property type="protein sequence ID" value="MED6255971.1"/>
    <property type="molecule type" value="Genomic_DNA"/>
</dbReference>
<organism evidence="2 3">
    <name type="scientific">Ataeniobius toweri</name>
    <dbReference type="NCBI Taxonomy" id="208326"/>
    <lineage>
        <taxon>Eukaryota</taxon>
        <taxon>Metazoa</taxon>
        <taxon>Chordata</taxon>
        <taxon>Craniata</taxon>
        <taxon>Vertebrata</taxon>
        <taxon>Euteleostomi</taxon>
        <taxon>Actinopterygii</taxon>
        <taxon>Neopterygii</taxon>
        <taxon>Teleostei</taxon>
        <taxon>Neoteleostei</taxon>
        <taxon>Acanthomorphata</taxon>
        <taxon>Ovalentaria</taxon>
        <taxon>Atherinomorphae</taxon>
        <taxon>Cyprinodontiformes</taxon>
        <taxon>Goodeidae</taxon>
        <taxon>Ataeniobius</taxon>
    </lineage>
</organism>
<protein>
    <submittedName>
        <fullName evidence="2">Uncharacterized protein</fullName>
    </submittedName>
</protein>
<evidence type="ECO:0000313" key="2">
    <source>
        <dbReference type="EMBL" id="MED6255971.1"/>
    </source>
</evidence>
<accession>A0ABU7BZP1</accession>
<feature type="region of interest" description="Disordered" evidence="1">
    <location>
        <begin position="14"/>
        <end position="35"/>
    </location>
</feature>
<proteinExistence type="predicted"/>
<comment type="caution">
    <text evidence="2">The sequence shown here is derived from an EMBL/GenBank/DDBJ whole genome shotgun (WGS) entry which is preliminary data.</text>
</comment>
<sequence>MFCLISTHNTPALLHEREEGEKGGKRRKEQTSSVLSVPPLAHTMASLAVYEQGEDRMALHLRVWSGCVYVCLALEPGTWIHALAYPGHHTKHR</sequence>
<dbReference type="Proteomes" id="UP001345963">
    <property type="component" value="Unassembled WGS sequence"/>
</dbReference>
<feature type="compositionally biased region" description="Basic and acidic residues" evidence="1">
    <location>
        <begin position="14"/>
        <end position="23"/>
    </location>
</feature>